<dbReference type="AlphaFoldDB" id="A9STZ8"/>
<dbReference type="HOGENOM" id="CLU_1963322_0_0_1"/>
<reference evidence="10 12" key="1">
    <citation type="journal article" date="2008" name="Science">
        <title>The Physcomitrella genome reveals evolutionary insights into the conquest of land by plants.</title>
        <authorList>
            <person name="Rensing S."/>
            <person name="Lang D."/>
            <person name="Zimmer A."/>
            <person name="Terry A."/>
            <person name="Salamov A."/>
            <person name="Shapiro H."/>
            <person name="Nishiyama T."/>
            <person name="Perroud P.-F."/>
            <person name="Lindquist E."/>
            <person name="Kamisugi Y."/>
            <person name="Tanahashi T."/>
            <person name="Sakakibara K."/>
            <person name="Fujita T."/>
            <person name="Oishi K."/>
            <person name="Shin-I T."/>
            <person name="Kuroki Y."/>
            <person name="Toyoda A."/>
            <person name="Suzuki Y."/>
            <person name="Hashimoto A."/>
            <person name="Yamaguchi K."/>
            <person name="Sugano A."/>
            <person name="Kohara Y."/>
            <person name="Fujiyama A."/>
            <person name="Anterola A."/>
            <person name="Aoki S."/>
            <person name="Ashton N."/>
            <person name="Barbazuk W.B."/>
            <person name="Barker E."/>
            <person name="Bennetzen J."/>
            <person name="Bezanilla M."/>
            <person name="Blankenship R."/>
            <person name="Cho S.H."/>
            <person name="Dutcher S."/>
            <person name="Estelle M."/>
            <person name="Fawcett J.A."/>
            <person name="Gundlach H."/>
            <person name="Hanada K."/>
            <person name="Heyl A."/>
            <person name="Hicks K.A."/>
            <person name="Hugh J."/>
            <person name="Lohr M."/>
            <person name="Mayer K."/>
            <person name="Melkozernov A."/>
            <person name="Murata T."/>
            <person name="Nelson D."/>
            <person name="Pils B."/>
            <person name="Prigge M."/>
            <person name="Reiss B."/>
            <person name="Renner T."/>
            <person name="Rombauts S."/>
            <person name="Rushton P."/>
            <person name="Sanderfoot A."/>
            <person name="Schween G."/>
            <person name="Shiu S.-H."/>
            <person name="Stueber K."/>
            <person name="Theodoulou F.L."/>
            <person name="Tu H."/>
            <person name="Van de Peer Y."/>
            <person name="Verrier P.J."/>
            <person name="Waters E."/>
            <person name="Wood A."/>
            <person name="Yang L."/>
            <person name="Cove D."/>
            <person name="Cuming A."/>
            <person name="Hasebe M."/>
            <person name="Lucas S."/>
            <person name="Mishler D.B."/>
            <person name="Reski R."/>
            <person name="Grigoriev I."/>
            <person name="Quatrano R.S."/>
            <person name="Boore J.L."/>
        </authorList>
    </citation>
    <scope>NUCLEOTIDE SEQUENCE [LARGE SCALE GENOMIC DNA]</scope>
    <source>
        <strain evidence="11 12">cv. Gransden 2004</strain>
    </source>
</reference>
<evidence type="ECO:0000256" key="4">
    <source>
        <dbReference type="ARBA" id="ARBA00022692"/>
    </source>
</evidence>
<dbReference type="EnsemblPlants" id="Pp3c12_22760V3.1">
    <property type="protein sequence ID" value="PAC:32972255.CDS.1"/>
    <property type="gene ID" value="Pp3c12_22760"/>
</dbReference>
<feature type="transmembrane region" description="Helical" evidence="9">
    <location>
        <begin position="14"/>
        <end position="33"/>
    </location>
</feature>
<keyword evidence="5" id="KW-0256">Endoplasmic reticulum</keyword>
<dbReference type="PANTHER" id="PTHR13202">
    <property type="entry name" value="MICROSOMAL SIGNAL PEPTIDASE 12 KDA SUBUNIT"/>
    <property type="match status" value="1"/>
</dbReference>
<accession>A9STZ8</accession>
<feature type="transmembrane region" description="Helical" evidence="9">
    <location>
        <begin position="39"/>
        <end position="62"/>
    </location>
</feature>
<organism evidence="10">
    <name type="scientific">Physcomitrium patens</name>
    <name type="common">Spreading-leaved earth moss</name>
    <name type="synonym">Physcomitrella patens</name>
    <dbReference type="NCBI Taxonomy" id="3218"/>
    <lineage>
        <taxon>Eukaryota</taxon>
        <taxon>Viridiplantae</taxon>
        <taxon>Streptophyta</taxon>
        <taxon>Embryophyta</taxon>
        <taxon>Bryophyta</taxon>
        <taxon>Bryophytina</taxon>
        <taxon>Bryopsida</taxon>
        <taxon>Funariidae</taxon>
        <taxon>Funariales</taxon>
        <taxon>Funariaceae</taxon>
        <taxon>Physcomitrium</taxon>
    </lineage>
</organism>
<dbReference type="Proteomes" id="UP000006727">
    <property type="component" value="Chromosome 12"/>
</dbReference>
<reference evidence="10 12" key="2">
    <citation type="journal article" date="2018" name="Plant J.">
        <title>The Physcomitrella patens chromosome-scale assembly reveals moss genome structure and evolution.</title>
        <authorList>
            <person name="Lang D."/>
            <person name="Ullrich K.K."/>
            <person name="Murat F."/>
            <person name="Fuchs J."/>
            <person name="Jenkins J."/>
            <person name="Haas F.B."/>
            <person name="Piednoel M."/>
            <person name="Gundlach H."/>
            <person name="Van Bel M."/>
            <person name="Meyberg R."/>
            <person name="Vives C."/>
            <person name="Morata J."/>
            <person name="Symeonidi A."/>
            <person name="Hiss M."/>
            <person name="Muchero W."/>
            <person name="Kamisugi Y."/>
            <person name="Saleh O."/>
            <person name="Blanc G."/>
            <person name="Decker E.L."/>
            <person name="van Gessel N."/>
            <person name="Grimwood J."/>
            <person name="Hayes R.D."/>
            <person name="Graham S.W."/>
            <person name="Gunter L.E."/>
            <person name="McDaniel S.F."/>
            <person name="Hoernstein S.N.W."/>
            <person name="Larsson A."/>
            <person name="Li F.W."/>
            <person name="Perroud P.F."/>
            <person name="Phillips J."/>
            <person name="Ranjan P."/>
            <person name="Rokshar D.S."/>
            <person name="Rothfels C.J."/>
            <person name="Schneider L."/>
            <person name="Shu S."/>
            <person name="Stevenson D.W."/>
            <person name="Thummler F."/>
            <person name="Tillich M."/>
            <person name="Villarreal Aguilar J.C."/>
            <person name="Widiez T."/>
            <person name="Wong G.K."/>
            <person name="Wymore A."/>
            <person name="Zhang Y."/>
            <person name="Zimmer A.D."/>
            <person name="Quatrano R.S."/>
            <person name="Mayer K.F.X."/>
            <person name="Goodstein D."/>
            <person name="Casacuberta J.M."/>
            <person name="Vandepoele K."/>
            <person name="Reski R."/>
            <person name="Cuming A.C."/>
            <person name="Tuskan G.A."/>
            <person name="Maumus F."/>
            <person name="Salse J."/>
            <person name="Schmutz J."/>
            <person name="Rensing S.A."/>
        </authorList>
    </citation>
    <scope>NUCLEOTIDE SEQUENCE [LARGE SCALE GENOMIC DNA]</scope>
    <source>
        <strain evidence="11 12">cv. Gransden 2004</strain>
    </source>
</reference>
<comment type="subcellular location">
    <subcellularLocation>
        <location evidence="1">Endoplasmic reticulum membrane</location>
        <topology evidence="1">Multi-pass membrane protein</topology>
    </subcellularLocation>
</comment>
<evidence type="ECO:0000256" key="1">
    <source>
        <dbReference type="ARBA" id="ARBA00004477"/>
    </source>
</evidence>
<dbReference type="Gramene" id="Pp3c12_22760V3.1">
    <property type="protein sequence ID" value="PAC:32972255.CDS.1"/>
    <property type="gene ID" value="Pp3c12_22760"/>
</dbReference>
<evidence type="ECO:0000256" key="3">
    <source>
        <dbReference type="ARBA" id="ARBA00017059"/>
    </source>
</evidence>
<dbReference type="EMBL" id="ABEU02000012">
    <property type="protein sequence ID" value="PNR44232.1"/>
    <property type="molecule type" value="Genomic_DNA"/>
</dbReference>
<dbReference type="InParanoid" id="A9STZ8"/>
<dbReference type="GO" id="GO:0006465">
    <property type="term" value="P:signal peptide processing"/>
    <property type="evidence" value="ECO:0000318"/>
    <property type="project" value="GO_Central"/>
</dbReference>
<dbReference type="GO" id="GO:0005787">
    <property type="term" value="C:signal peptidase complex"/>
    <property type="evidence" value="ECO:0000318"/>
    <property type="project" value="GO_Central"/>
</dbReference>
<dbReference type="GO" id="GO:0045047">
    <property type="term" value="P:protein targeting to ER"/>
    <property type="evidence" value="ECO:0000318"/>
    <property type="project" value="GO_Central"/>
</dbReference>
<evidence type="ECO:0000256" key="7">
    <source>
        <dbReference type="ARBA" id="ARBA00023136"/>
    </source>
</evidence>
<evidence type="ECO:0000256" key="5">
    <source>
        <dbReference type="ARBA" id="ARBA00022824"/>
    </source>
</evidence>
<evidence type="ECO:0000256" key="6">
    <source>
        <dbReference type="ARBA" id="ARBA00022989"/>
    </source>
</evidence>
<evidence type="ECO:0000256" key="9">
    <source>
        <dbReference type="SAM" id="Phobius"/>
    </source>
</evidence>
<dbReference type="Pfam" id="PF06645">
    <property type="entry name" value="SPC12"/>
    <property type="match status" value="1"/>
</dbReference>
<dbReference type="PaxDb" id="3218-PP1S118_180V6.1"/>
<evidence type="ECO:0000256" key="8">
    <source>
        <dbReference type="ARBA" id="ARBA00045204"/>
    </source>
</evidence>
<reference evidence="11" key="3">
    <citation type="submission" date="2020-12" db="UniProtKB">
        <authorList>
            <consortium name="EnsemblPlants"/>
        </authorList>
    </citation>
    <scope>IDENTIFICATION</scope>
</reference>
<gene>
    <name evidence="10" type="ORF">PHYPA_016616</name>
</gene>
<keyword evidence="7 9" id="KW-0472">Membrane</keyword>
<keyword evidence="4 9" id="KW-0812">Transmembrane</keyword>
<evidence type="ECO:0000313" key="10">
    <source>
        <dbReference type="EMBL" id="PNR44232.1"/>
    </source>
</evidence>
<proteinExistence type="inferred from homology"/>
<name>A9STZ8_PHYPA</name>
<protein>
    <recommendedName>
        <fullName evidence="3">Signal peptidase complex subunit 1</fullName>
    </recommendedName>
</protein>
<evidence type="ECO:0000256" key="2">
    <source>
        <dbReference type="ARBA" id="ARBA00005245"/>
    </source>
</evidence>
<keyword evidence="12" id="KW-1185">Reference proteome</keyword>
<sequence length="141" mass="16552">MGEDYPGQKRQQDMFQYCMACSFALALTFGWVFDSVRVGWYTYLAGVVLTWLINIVEWGYFFDPATQWAEGKYLDVTSYWDLEARDRMAVNQLRDRLPKQRSQITMSGGPARMTISSRPMPEFRFKRWVLNPCSTKNLFSN</sequence>
<comment type="similarity">
    <text evidence="2">Belongs to the SPCS1 family.</text>
</comment>
<dbReference type="InterPro" id="IPR009542">
    <property type="entry name" value="Spc1/SPCS1"/>
</dbReference>
<comment type="function">
    <text evidence="8">Component of the signal peptidase complex (SPC) which catalyzes the cleavage of N-terminal signal sequences from nascent proteins as they are translocated into the lumen of the endoplasmic reticulum. Dispensable for SPC enzymatic activity.</text>
</comment>
<dbReference type="STRING" id="3218.A9STZ8"/>
<evidence type="ECO:0000313" key="11">
    <source>
        <dbReference type="EnsemblPlants" id="PAC:32972255.CDS.1"/>
    </source>
</evidence>
<evidence type="ECO:0000313" key="12">
    <source>
        <dbReference type="Proteomes" id="UP000006727"/>
    </source>
</evidence>
<dbReference type="PANTHER" id="PTHR13202:SF0">
    <property type="entry name" value="SIGNAL PEPTIDASE COMPLEX SUBUNIT 1"/>
    <property type="match status" value="1"/>
</dbReference>
<keyword evidence="6 9" id="KW-1133">Transmembrane helix</keyword>